<keyword evidence="1" id="KW-0732">Signal</keyword>
<dbReference type="AlphaFoldDB" id="A0A6B0U2A9"/>
<accession>A0A6B0U2A9</accession>
<name>A0A6B0U2A9_IXORI</name>
<sequence length="71" mass="8284">MGYEGRKFHLPWAPFYRVMPLHLLLLQMVVGKHHYNFQCCPEPACTFYVPNKSDKNAKYKGTAIEAITEPR</sequence>
<evidence type="ECO:0000256" key="1">
    <source>
        <dbReference type="SAM" id="SignalP"/>
    </source>
</evidence>
<dbReference type="EMBL" id="GIFC01000761">
    <property type="protein sequence ID" value="MXU82844.1"/>
    <property type="molecule type" value="Transcribed_RNA"/>
</dbReference>
<feature type="chain" id="PRO_5025526253" evidence="1">
    <location>
        <begin position="32"/>
        <end position="71"/>
    </location>
</feature>
<evidence type="ECO:0000313" key="2">
    <source>
        <dbReference type="EMBL" id="MXU82844.1"/>
    </source>
</evidence>
<proteinExistence type="predicted"/>
<reference evidence="2" key="1">
    <citation type="submission" date="2019-12" db="EMBL/GenBank/DDBJ databases">
        <title>An insight into the sialome of adult female Ixodes ricinus ticks feeding for 6 days.</title>
        <authorList>
            <person name="Perner J."/>
            <person name="Ribeiro J.M.C."/>
        </authorList>
    </citation>
    <scope>NUCLEOTIDE SEQUENCE</scope>
    <source>
        <strain evidence="2">Semi-engorged</strain>
        <tissue evidence="2">Salivary glands</tissue>
    </source>
</reference>
<protein>
    <submittedName>
        <fullName evidence="2">Putative secreted protein</fullName>
    </submittedName>
</protein>
<organism evidence="2">
    <name type="scientific">Ixodes ricinus</name>
    <name type="common">Common tick</name>
    <name type="synonym">Acarus ricinus</name>
    <dbReference type="NCBI Taxonomy" id="34613"/>
    <lineage>
        <taxon>Eukaryota</taxon>
        <taxon>Metazoa</taxon>
        <taxon>Ecdysozoa</taxon>
        <taxon>Arthropoda</taxon>
        <taxon>Chelicerata</taxon>
        <taxon>Arachnida</taxon>
        <taxon>Acari</taxon>
        <taxon>Parasitiformes</taxon>
        <taxon>Ixodida</taxon>
        <taxon>Ixodoidea</taxon>
        <taxon>Ixodidae</taxon>
        <taxon>Ixodinae</taxon>
        <taxon>Ixodes</taxon>
    </lineage>
</organism>
<feature type="signal peptide" evidence="1">
    <location>
        <begin position="1"/>
        <end position="31"/>
    </location>
</feature>